<gene>
    <name evidence="1" type="ORF">KCQ71_05910</name>
</gene>
<dbReference type="RefSeq" id="WP_223403824.1">
    <property type="nucleotide sequence ID" value="NZ_JAGSHT010000005.1"/>
</dbReference>
<proteinExistence type="predicted"/>
<dbReference type="EMBL" id="JAGSHT010000005">
    <property type="protein sequence ID" value="MBZ2195680.1"/>
    <property type="molecule type" value="Genomic_DNA"/>
</dbReference>
<sequence length="388" mass="41576">MHPQKAHPSTGARALRRSRRSPGRVIGILIGVSALAVAVPGPAGAAANGAALDEAAHNDPGTYELDITDRSEAVEAIGELPGVEPVSFTELIAGRSGETTACGESCRAWPDDLNTDDRWYPQGLAGSGESNWAQAPATEVLVSAWYQRTSPDDHAAVDSALTFVSTDDWRYRTAGLRLPVQTDDGWTTEPLASHNGGVAWAGPYLYVAATDRIHRFDLRTAMTDDEGYFLVPDRTYVGVDQGPYGVPRLSSISTDWTGEPALVSSEYSADDVTTEVVRWPLTDSGDLAGQDGTVGSQANFWIDKDSSIEKVQGVAAQDGVYLFSGSAGTLDLARVGTQTDRDTLTWGRTGADTDIPQDLYIGATNVYGQTEERGDRYLFWSSRADVLP</sequence>
<evidence type="ECO:0000313" key="2">
    <source>
        <dbReference type="Proteomes" id="UP000826651"/>
    </source>
</evidence>
<protein>
    <recommendedName>
        <fullName evidence="3">Secreted protein</fullName>
    </recommendedName>
</protein>
<organism evidence="1 2">
    <name type="scientific">Occultella gossypii</name>
    <dbReference type="NCBI Taxonomy" id="2800820"/>
    <lineage>
        <taxon>Bacteria</taxon>
        <taxon>Bacillati</taxon>
        <taxon>Actinomycetota</taxon>
        <taxon>Actinomycetes</taxon>
        <taxon>Micrococcales</taxon>
        <taxon>Ruaniaceae</taxon>
        <taxon>Occultella</taxon>
    </lineage>
</organism>
<evidence type="ECO:0008006" key="3">
    <source>
        <dbReference type="Google" id="ProtNLM"/>
    </source>
</evidence>
<evidence type="ECO:0000313" key="1">
    <source>
        <dbReference type="EMBL" id="MBZ2195680.1"/>
    </source>
</evidence>
<comment type="caution">
    <text evidence="1">The sequence shown here is derived from an EMBL/GenBank/DDBJ whole genome shotgun (WGS) entry which is preliminary data.</text>
</comment>
<name>A0ABS7S5X7_9MICO</name>
<keyword evidence="2" id="KW-1185">Reference proteome</keyword>
<dbReference type="Proteomes" id="UP000826651">
    <property type="component" value="Unassembled WGS sequence"/>
</dbReference>
<reference evidence="1 2" key="1">
    <citation type="submission" date="2021-04" db="EMBL/GenBank/DDBJ databases">
        <title>Ruania sp. nov., isolated from sandy soil of mangrove forest.</title>
        <authorList>
            <person name="Ge X."/>
            <person name="Huang R."/>
            <person name="Liu W."/>
        </authorList>
    </citation>
    <scope>NUCLEOTIDE SEQUENCE [LARGE SCALE GENOMIC DNA]</scope>
    <source>
        <strain evidence="1 2">N2-46</strain>
    </source>
</reference>
<accession>A0ABS7S5X7</accession>